<dbReference type="EMBL" id="BANR01000015">
    <property type="protein sequence ID" value="GAC49512.1"/>
    <property type="molecule type" value="Genomic_DNA"/>
</dbReference>
<accession>L7KNK2</accession>
<dbReference type="InterPro" id="IPR000873">
    <property type="entry name" value="AMP-dep_synth/lig_dom"/>
</dbReference>
<gene>
    <name evidence="5" type="ORF">GOACH_15_00040</name>
</gene>
<dbReference type="AlphaFoldDB" id="L7KNK2"/>
<dbReference type="Pfam" id="PF13193">
    <property type="entry name" value="AMP-binding_C"/>
    <property type="match status" value="1"/>
</dbReference>
<dbReference type="InterPro" id="IPR025110">
    <property type="entry name" value="AMP-bd_C"/>
</dbReference>
<evidence type="ECO:0000256" key="2">
    <source>
        <dbReference type="ARBA" id="ARBA00022598"/>
    </source>
</evidence>
<dbReference type="Proteomes" id="UP000010988">
    <property type="component" value="Unassembled WGS sequence"/>
</dbReference>
<feature type="domain" description="AMP-dependent synthetase/ligase" evidence="3">
    <location>
        <begin position="7"/>
        <end position="363"/>
    </location>
</feature>
<dbReference type="Gene3D" id="3.30.300.30">
    <property type="match status" value="1"/>
</dbReference>
<comment type="similarity">
    <text evidence="1">Belongs to the ATP-dependent AMP-binding enzyme family.</text>
</comment>
<dbReference type="InterPro" id="IPR020845">
    <property type="entry name" value="AMP-binding_CS"/>
</dbReference>
<dbReference type="PANTHER" id="PTHR43201">
    <property type="entry name" value="ACYL-COA SYNTHETASE"/>
    <property type="match status" value="1"/>
</dbReference>
<dbReference type="SUPFAM" id="SSF56801">
    <property type="entry name" value="Acetyl-CoA synthetase-like"/>
    <property type="match status" value="1"/>
</dbReference>
<dbReference type="STRING" id="1220583.GOACH_15_00040"/>
<dbReference type="FunFam" id="3.30.300.30:FF:000008">
    <property type="entry name" value="2,3-dihydroxybenzoate-AMP ligase"/>
    <property type="match status" value="1"/>
</dbReference>
<keyword evidence="2 5" id="KW-0436">Ligase</keyword>
<comment type="caution">
    <text evidence="5">The sequence shown here is derived from an EMBL/GenBank/DDBJ whole genome shotgun (WGS) entry which is preliminary data.</text>
</comment>
<protein>
    <submittedName>
        <fullName evidence="5">Putative fatty-acid--CoA ligase</fullName>
    </submittedName>
</protein>
<dbReference type="GO" id="GO:0031956">
    <property type="term" value="F:medium-chain fatty acid-CoA ligase activity"/>
    <property type="evidence" value="ECO:0007669"/>
    <property type="project" value="TreeGrafter"/>
</dbReference>
<dbReference type="Pfam" id="PF00501">
    <property type="entry name" value="AMP-binding"/>
    <property type="match status" value="1"/>
</dbReference>
<evidence type="ECO:0000259" key="4">
    <source>
        <dbReference type="Pfam" id="PF13193"/>
    </source>
</evidence>
<evidence type="ECO:0000259" key="3">
    <source>
        <dbReference type="Pfam" id="PF00501"/>
    </source>
</evidence>
<name>L7KNK2_9ACTN</name>
<dbReference type="InterPro" id="IPR045851">
    <property type="entry name" value="AMP-bd_C_sf"/>
</dbReference>
<feature type="domain" description="AMP-binding enzyme C-terminal" evidence="4">
    <location>
        <begin position="414"/>
        <end position="489"/>
    </location>
</feature>
<organism evidence="5 6">
    <name type="scientific">Gordonia aichiensis NBRC 108223</name>
    <dbReference type="NCBI Taxonomy" id="1220583"/>
    <lineage>
        <taxon>Bacteria</taxon>
        <taxon>Bacillati</taxon>
        <taxon>Actinomycetota</taxon>
        <taxon>Actinomycetes</taxon>
        <taxon>Mycobacteriales</taxon>
        <taxon>Gordoniaceae</taxon>
        <taxon>Gordonia</taxon>
    </lineage>
</organism>
<dbReference type="eggNOG" id="COG0318">
    <property type="taxonomic scope" value="Bacteria"/>
</dbReference>
<evidence type="ECO:0000313" key="5">
    <source>
        <dbReference type="EMBL" id="GAC49512.1"/>
    </source>
</evidence>
<dbReference type="PROSITE" id="PS00455">
    <property type="entry name" value="AMP_BINDING"/>
    <property type="match status" value="1"/>
</dbReference>
<sequence>MYPPTIAADHPDALAYVMAAAGDSMTYGELDAASNQLARHWRAQGVRPGDSVVIAMENNIAWPVVVAAGMRSGLYVTPVNWHLKPSELAALLAEAQPRAVVTSAMLVDGVVEALRLMGQDGNEAGAVDVLVVGGSAHGYPSMADALRDQPTTPIADERLGARVLYSGGTTGRPKRFAQQLLNVHPAQAPQRHSGLVEKLGIDRDTVLLSPAPNYHAAPFTFGLMTLAAGGTVVCMERFDARGAMEAITRHGVTHSQWVPTMLIRLLRLPDRADVELSETHRTAFTSGAPCPPEVKDQLEQWWGPILHEYYGASEGYGHTYIDPEEAATHPGSVGRPLGATRVSIVDDDGNDLPEGKRGRVCFEQTTPTAYDNAGPRPTRRQMGDIGYLRDGYLYLVGRAGHMIISGGVNIYPEEVEEVVLSHPEVLDGAVLGVPDAEFGEAVKAVVQRTSGSGLTAQELIDFCRDRLAHYKAPRIVDFVDELPRLPTGKLNKQTLAETYGHNTSTPEGEKV</sequence>
<evidence type="ECO:0000256" key="1">
    <source>
        <dbReference type="ARBA" id="ARBA00006432"/>
    </source>
</evidence>
<dbReference type="OrthoDB" id="9803968at2"/>
<keyword evidence="6" id="KW-1185">Reference proteome</keyword>
<dbReference type="RefSeq" id="WP_005175752.1">
    <property type="nucleotide sequence ID" value="NZ_BANR01000015.1"/>
</dbReference>
<proteinExistence type="inferred from homology"/>
<dbReference type="Gene3D" id="3.40.50.12780">
    <property type="entry name" value="N-terminal domain of ligase-like"/>
    <property type="match status" value="1"/>
</dbReference>
<evidence type="ECO:0000313" key="6">
    <source>
        <dbReference type="Proteomes" id="UP000010988"/>
    </source>
</evidence>
<dbReference type="GO" id="GO:0006631">
    <property type="term" value="P:fatty acid metabolic process"/>
    <property type="evidence" value="ECO:0007669"/>
    <property type="project" value="TreeGrafter"/>
</dbReference>
<dbReference type="PANTHER" id="PTHR43201:SF5">
    <property type="entry name" value="MEDIUM-CHAIN ACYL-COA LIGASE ACSF2, MITOCHONDRIAL"/>
    <property type="match status" value="1"/>
</dbReference>
<dbReference type="InterPro" id="IPR042099">
    <property type="entry name" value="ANL_N_sf"/>
</dbReference>
<reference evidence="5 6" key="1">
    <citation type="submission" date="2012-12" db="EMBL/GenBank/DDBJ databases">
        <title>Whole genome shotgun sequence of Gordonia aichiensis NBRC 108223.</title>
        <authorList>
            <person name="Isaki-Nakamura S."/>
            <person name="Hosoyama A."/>
            <person name="Tsuchikane K."/>
            <person name="Ando Y."/>
            <person name="Baba S."/>
            <person name="Ohji S."/>
            <person name="Hamada M."/>
            <person name="Tamura T."/>
            <person name="Yamazoe A."/>
            <person name="Yamazaki S."/>
            <person name="Fujita N."/>
        </authorList>
    </citation>
    <scope>NUCLEOTIDE SEQUENCE [LARGE SCALE GENOMIC DNA]</scope>
    <source>
        <strain evidence="5 6">NBRC 108223</strain>
    </source>
</reference>